<accession>A0A5E4AV83</accession>
<name>A0A5E4AV83_MARMO</name>
<reference evidence="2" key="2">
    <citation type="submission" date="2020-08" db="EMBL/GenBank/DDBJ databases">
        <authorList>
            <person name="Shumante A."/>
            <person name="Zimin A.V."/>
            <person name="Puiu D."/>
            <person name="Salzberg S.L."/>
        </authorList>
    </citation>
    <scope>NUCLEOTIDE SEQUENCE</scope>
    <source>
        <strain evidence="2">WC2-LM</strain>
        <tissue evidence="2">Liver</tissue>
    </source>
</reference>
<protein>
    <submittedName>
        <fullName evidence="3">Uncharacterized protein</fullName>
    </submittedName>
</protein>
<reference evidence="3 4" key="1">
    <citation type="submission" date="2019-04" db="EMBL/GenBank/DDBJ databases">
        <authorList>
            <person name="Alioto T."/>
            <person name="Alioto T."/>
        </authorList>
    </citation>
    <scope>NUCLEOTIDE SEQUENCE [LARGE SCALE GENOMIC DNA]</scope>
</reference>
<organism evidence="3 4">
    <name type="scientific">Marmota monax</name>
    <name type="common">Woodchuck</name>
    <dbReference type="NCBI Taxonomy" id="9995"/>
    <lineage>
        <taxon>Eukaryota</taxon>
        <taxon>Metazoa</taxon>
        <taxon>Chordata</taxon>
        <taxon>Craniata</taxon>
        <taxon>Vertebrata</taxon>
        <taxon>Euteleostomi</taxon>
        <taxon>Mammalia</taxon>
        <taxon>Eutheria</taxon>
        <taxon>Euarchontoglires</taxon>
        <taxon>Glires</taxon>
        <taxon>Rodentia</taxon>
        <taxon>Sciuromorpha</taxon>
        <taxon>Sciuridae</taxon>
        <taxon>Xerinae</taxon>
        <taxon>Marmotini</taxon>
        <taxon>Marmota</taxon>
    </lineage>
</organism>
<dbReference type="Proteomes" id="UP000662637">
    <property type="component" value="Unassembled WGS sequence"/>
</dbReference>
<evidence type="ECO:0000313" key="3">
    <source>
        <dbReference type="EMBL" id="VTJ60449.1"/>
    </source>
</evidence>
<dbReference type="Proteomes" id="UP000335636">
    <property type="component" value="Unassembled WGS sequence"/>
</dbReference>
<dbReference type="EMBL" id="WJEC01006446">
    <property type="protein sequence ID" value="KAF7473279.1"/>
    <property type="molecule type" value="Genomic_DNA"/>
</dbReference>
<evidence type="ECO:0000313" key="2">
    <source>
        <dbReference type="EMBL" id="KAF7473279.1"/>
    </source>
</evidence>
<evidence type="ECO:0000256" key="1">
    <source>
        <dbReference type="SAM" id="MobiDB-lite"/>
    </source>
</evidence>
<dbReference type="EMBL" id="CABDUW010000150">
    <property type="protein sequence ID" value="VTJ60449.1"/>
    <property type="molecule type" value="Genomic_DNA"/>
</dbReference>
<sequence length="103" mass="11714">MEPLWVVVKHEEGKTQRRPLHPRGGPPGRLWLPALFCRPSPSTAPRRRQGGRHHHSLEATRSQSHKRKQPVAELSLEGVPVTSHLTRDVSLDFVCTKNKRPSH</sequence>
<proteinExistence type="predicted"/>
<keyword evidence="4" id="KW-1185">Reference proteome</keyword>
<evidence type="ECO:0000313" key="4">
    <source>
        <dbReference type="Proteomes" id="UP000335636"/>
    </source>
</evidence>
<dbReference type="AlphaFoldDB" id="A0A5E4AV83"/>
<feature type="compositionally biased region" description="Basic residues" evidence="1">
    <location>
        <begin position="45"/>
        <end position="55"/>
    </location>
</feature>
<gene>
    <name evidence="2" type="ORF">GHT09_016070</name>
    <name evidence="3" type="ORF">MONAX_5E044730</name>
</gene>
<feature type="region of interest" description="Disordered" evidence="1">
    <location>
        <begin position="1"/>
        <end position="76"/>
    </location>
</feature>